<reference evidence="1" key="1">
    <citation type="submission" date="2022-08" db="EMBL/GenBank/DDBJ databases">
        <authorList>
            <person name="Kallberg Y."/>
            <person name="Tangrot J."/>
            <person name="Rosling A."/>
        </authorList>
    </citation>
    <scope>NUCLEOTIDE SEQUENCE</scope>
    <source>
        <strain evidence="1">Wild A</strain>
    </source>
</reference>
<organism evidence="1 2">
    <name type="scientific">Funneliformis geosporum</name>
    <dbReference type="NCBI Taxonomy" id="1117311"/>
    <lineage>
        <taxon>Eukaryota</taxon>
        <taxon>Fungi</taxon>
        <taxon>Fungi incertae sedis</taxon>
        <taxon>Mucoromycota</taxon>
        <taxon>Glomeromycotina</taxon>
        <taxon>Glomeromycetes</taxon>
        <taxon>Glomerales</taxon>
        <taxon>Glomeraceae</taxon>
        <taxon>Funneliformis</taxon>
    </lineage>
</organism>
<evidence type="ECO:0000313" key="2">
    <source>
        <dbReference type="Proteomes" id="UP001153678"/>
    </source>
</evidence>
<sequence>VFLGSKVSDNSVALPILPQVIMMSTGILTCYPSTTPFGLALGPD</sequence>
<accession>A0A9W4WNU5</accession>
<name>A0A9W4WNU5_9GLOM</name>
<proteinExistence type="predicted"/>
<evidence type="ECO:0000313" key="1">
    <source>
        <dbReference type="EMBL" id="CAI2167684.1"/>
    </source>
</evidence>
<protein>
    <submittedName>
        <fullName evidence="1">18447_t:CDS:1</fullName>
    </submittedName>
</protein>
<dbReference type="Proteomes" id="UP001153678">
    <property type="component" value="Unassembled WGS sequence"/>
</dbReference>
<dbReference type="OrthoDB" id="1922339at2759"/>
<dbReference type="AlphaFoldDB" id="A0A9W4WNU5"/>
<dbReference type="EMBL" id="CAMKVN010000413">
    <property type="protein sequence ID" value="CAI2167684.1"/>
    <property type="molecule type" value="Genomic_DNA"/>
</dbReference>
<gene>
    <name evidence="1" type="ORF">FWILDA_LOCUS3200</name>
</gene>
<keyword evidence="2" id="KW-1185">Reference proteome</keyword>
<feature type="non-terminal residue" evidence="1">
    <location>
        <position position="44"/>
    </location>
</feature>
<comment type="caution">
    <text evidence="1">The sequence shown here is derived from an EMBL/GenBank/DDBJ whole genome shotgun (WGS) entry which is preliminary data.</text>
</comment>